<name>A0A813QF44_9BILA</name>
<evidence type="ECO:0000256" key="2">
    <source>
        <dbReference type="ARBA" id="ARBA00022553"/>
    </source>
</evidence>
<dbReference type="PROSITE" id="PS50001">
    <property type="entry name" value="SH2"/>
    <property type="match status" value="1"/>
</dbReference>
<evidence type="ECO:0000313" key="7">
    <source>
        <dbReference type="Proteomes" id="UP000663829"/>
    </source>
</evidence>
<dbReference type="PANTHER" id="PTHR10872">
    <property type="entry name" value="SH2B ADAPTER PROTEIN"/>
    <property type="match status" value="1"/>
</dbReference>
<dbReference type="EMBL" id="CAJOBC010000163">
    <property type="protein sequence ID" value="CAF3547596.1"/>
    <property type="molecule type" value="Genomic_DNA"/>
</dbReference>
<comment type="caution">
    <text evidence="5">The sequence shown here is derived from an EMBL/GenBank/DDBJ whole genome shotgun (WGS) entry which is preliminary data.</text>
</comment>
<evidence type="ECO:0000259" key="4">
    <source>
        <dbReference type="PROSITE" id="PS50001"/>
    </source>
</evidence>
<dbReference type="SMART" id="SM00252">
    <property type="entry name" value="SH2"/>
    <property type="match status" value="1"/>
</dbReference>
<proteinExistence type="inferred from homology"/>
<reference evidence="5" key="1">
    <citation type="submission" date="2021-02" db="EMBL/GenBank/DDBJ databases">
        <authorList>
            <person name="Nowell W R."/>
        </authorList>
    </citation>
    <scope>NUCLEOTIDE SEQUENCE</scope>
</reference>
<dbReference type="GO" id="GO:0035556">
    <property type="term" value="P:intracellular signal transduction"/>
    <property type="evidence" value="ECO:0007669"/>
    <property type="project" value="TreeGrafter"/>
</dbReference>
<keyword evidence="2" id="KW-0597">Phosphoprotein</keyword>
<dbReference type="EMBL" id="CAJNOQ010000163">
    <property type="protein sequence ID" value="CAF0766181.1"/>
    <property type="molecule type" value="Genomic_DNA"/>
</dbReference>
<keyword evidence="3" id="KW-0727">SH2 domain</keyword>
<organism evidence="5 7">
    <name type="scientific">Didymodactylos carnosus</name>
    <dbReference type="NCBI Taxonomy" id="1234261"/>
    <lineage>
        <taxon>Eukaryota</taxon>
        <taxon>Metazoa</taxon>
        <taxon>Spiralia</taxon>
        <taxon>Gnathifera</taxon>
        <taxon>Rotifera</taxon>
        <taxon>Eurotatoria</taxon>
        <taxon>Bdelloidea</taxon>
        <taxon>Philodinida</taxon>
        <taxon>Philodinidae</taxon>
        <taxon>Didymodactylos</taxon>
    </lineage>
</organism>
<comment type="similarity">
    <text evidence="1">Belongs to the SH2B adapter family.</text>
</comment>
<dbReference type="PRINTS" id="PR00401">
    <property type="entry name" value="SH2DOMAIN"/>
</dbReference>
<evidence type="ECO:0000313" key="5">
    <source>
        <dbReference type="EMBL" id="CAF0766181.1"/>
    </source>
</evidence>
<gene>
    <name evidence="5" type="ORF">GPM918_LOCUS1662</name>
    <name evidence="6" type="ORF">SRO942_LOCUS1662</name>
</gene>
<evidence type="ECO:0000256" key="1">
    <source>
        <dbReference type="ARBA" id="ARBA00010220"/>
    </source>
</evidence>
<dbReference type="SUPFAM" id="SSF55550">
    <property type="entry name" value="SH2 domain"/>
    <property type="match status" value="1"/>
</dbReference>
<feature type="domain" description="SH2" evidence="4">
    <location>
        <begin position="141"/>
        <end position="241"/>
    </location>
</feature>
<sequence>MDNSSLLLFEHFILQLRKTLIHEQSKMISHEIDKRQNLETSLIIDDQENKENIVNIFYMKSGELPNLILNKRAIIKQDQNHIKFFDLNLNQLIISIETDDTIECRQMTKLDKKLLPHIQEQQSLLSSKTSLFLKNLNDCPWFHYHLSRRDAARLVVQTYPSDGNYLIRQSETRPGEYVLTFNHSGKAKHLRMFIDSDGFCHCQHLIFDSIQQLIDHFHYNRIPLESGSNSSSSTAYLKQFIPRLLPRLPLTVQTPTTDNSYAFS</sequence>
<dbReference type="GO" id="GO:0005886">
    <property type="term" value="C:plasma membrane"/>
    <property type="evidence" value="ECO:0007669"/>
    <property type="project" value="TreeGrafter"/>
</dbReference>
<dbReference type="AlphaFoldDB" id="A0A813QF44"/>
<protein>
    <recommendedName>
        <fullName evidence="4">SH2 domain-containing protein</fullName>
    </recommendedName>
</protein>
<evidence type="ECO:0000313" key="6">
    <source>
        <dbReference type="EMBL" id="CAF3547596.1"/>
    </source>
</evidence>
<evidence type="ECO:0000256" key="3">
    <source>
        <dbReference type="PROSITE-ProRule" id="PRU00191"/>
    </source>
</evidence>
<dbReference type="InterPro" id="IPR036860">
    <property type="entry name" value="SH2_dom_sf"/>
</dbReference>
<dbReference type="Proteomes" id="UP000663829">
    <property type="component" value="Unassembled WGS sequence"/>
</dbReference>
<dbReference type="PANTHER" id="PTHR10872:SF2">
    <property type="entry name" value="LNK, ISOFORM D"/>
    <property type="match status" value="1"/>
</dbReference>
<dbReference type="InterPro" id="IPR030523">
    <property type="entry name" value="SH2B"/>
</dbReference>
<dbReference type="Proteomes" id="UP000681722">
    <property type="component" value="Unassembled WGS sequence"/>
</dbReference>
<dbReference type="OrthoDB" id="10047184at2759"/>
<dbReference type="GO" id="GO:0005068">
    <property type="term" value="F:transmembrane receptor protein tyrosine kinase adaptor activity"/>
    <property type="evidence" value="ECO:0007669"/>
    <property type="project" value="TreeGrafter"/>
</dbReference>
<dbReference type="Gene3D" id="3.30.505.10">
    <property type="entry name" value="SH2 domain"/>
    <property type="match status" value="1"/>
</dbReference>
<dbReference type="InterPro" id="IPR000980">
    <property type="entry name" value="SH2"/>
</dbReference>
<dbReference type="Pfam" id="PF00017">
    <property type="entry name" value="SH2"/>
    <property type="match status" value="1"/>
</dbReference>
<accession>A0A813QF44</accession>
<keyword evidence="7" id="KW-1185">Reference proteome</keyword>